<organism evidence="3 4">
    <name type="scientific">Ornithinimicrobium pekingense</name>
    <dbReference type="NCBI Taxonomy" id="384677"/>
    <lineage>
        <taxon>Bacteria</taxon>
        <taxon>Bacillati</taxon>
        <taxon>Actinomycetota</taxon>
        <taxon>Actinomycetes</taxon>
        <taxon>Micrococcales</taxon>
        <taxon>Ornithinimicrobiaceae</taxon>
        <taxon>Ornithinimicrobium</taxon>
    </lineage>
</organism>
<dbReference type="InterPro" id="IPR006073">
    <property type="entry name" value="GTP-bd"/>
</dbReference>
<dbReference type="SUPFAM" id="SSF52540">
    <property type="entry name" value="P-loop containing nucleoside triphosphate hydrolases"/>
    <property type="match status" value="1"/>
</dbReference>
<evidence type="ECO:0000313" key="4">
    <source>
        <dbReference type="Proteomes" id="UP000662111"/>
    </source>
</evidence>
<accession>A0ABQ2F9L6</accession>
<dbReference type="Gene3D" id="3.40.50.300">
    <property type="entry name" value="P-loop containing nucleotide triphosphate hydrolases"/>
    <property type="match status" value="1"/>
</dbReference>
<dbReference type="EMBL" id="BMLB01000003">
    <property type="protein sequence ID" value="GGK66166.1"/>
    <property type="molecule type" value="Genomic_DNA"/>
</dbReference>
<keyword evidence="1" id="KW-0812">Transmembrane</keyword>
<name>A0ABQ2F9L6_9MICO</name>
<reference evidence="4" key="1">
    <citation type="journal article" date="2019" name="Int. J. Syst. Evol. Microbiol.">
        <title>The Global Catalogue of Microorganisms (GCM) 10K type strain sequencing project: providing services to taxonomists for standard genome sequencing and annotation.</title>
        <authorList>
            <consortium name="The Broad Institute Genomics Platform"/>
            <consortium name="The Broad Institute Genome Sequencing Center for Infectious Disease"/>
            <person name="Wu L."/>
            <person name="Ma J."/>
        </authorList>
    </citation>
    <scope>NUCLEOTIDE SEQUENCE [LARGE SCALE GENOMIC DNA]</scope>
    <source>
        <strain evidence="4">CGMCC 1.5362</strain>
    </source>
</reference>
<evidence type="ECO:0000313" key="3">
    <source>
        <dbReference type="EMBL" id="GGK66166.1"/>
    </source>
</evidence>
<feature type="transmembrane region" description="Helical" evidence="1">
    <location>
        <begin position="431"/>
        <end position="464"/>
    </location>
</feature>
<dbReference type="Proteomes" id="UP000662111">
    <property type="component" value="Unassembled WGS sequence"/>
</dbReference>
<dbReference type="InterPro" id="IPR027417">
    <property type="entry name" value="P-loop_NTPase"/>
</dbReference>
<evidence type="ECO:0000256" key="1">
    <source>
        <dbReference type="SAM" id="Phobius"/>
    </source>
</evidence>
<dbReference type="PANTHER" id="PTHR42698">
    <property type="entry name" value="GTPASE ERA"/>
    <property type="match status" value="1"/>
</dbReference>
<keyword evidence="1" id="KW-0472">Membrane</keyword>
<dbReference type="Pfam" id="PF01926">
    <property type="entry name" value="MMR_HSR1"/>
    <property type="match status" value="1"/>
</dbReference>
<proteinExistence type="predicted"/>
<sequence length="549" mass="59422">MIGRRRSPGRGAGMVPLTERAERLRSALDVGGDELDPGAVAQARGVVQRVQERWALKGGRTVVALAGSTGSGKSSLFNALVGREVSTISPRRPTTAEASAAVWGEEPAGELLDWLGIGDRHQVVADGDEGELDGLVLVDLPDFDSRELRHRVEADRVLERADVFVWVADPQKYADARLHDDYLQPLRHHDTVMLVVLNQVDRIRDKDDVQQVRDDLRRLVQADGAGDHDVIVTSARTGEGLQDLRARIATVVSARNAAEARLVADLRTSADRVGEGVAPQTPVLTEAADDRLHDALKQASGVPVVLDAIERDYLRQANARAGWPFTRWMSALRPDPLKRLRLGDDTPGPAGIAPSDVRAVLGRSSLPSPTPAARANVQLASRQVAEDAGTELPVRWQEALVEAASPTEDNLADALDQAVVSTPLRTRAPVWWSVLGVLQLVLALLAVAGLLWLALVAVLGWFALPVDVPFWGPVPIPLALLVGGLVAGLLLAMVAAVAARVGARRRRRHVEELLDDAIDEVSYQHVRRPVTTVLDRHEKTRELLERAGA</sequence>
<dbReference type="PANTHER" id="PTHR42698:SF1">
    <property type="entry name" value="GTPASE ERA, MITOCHONDRIAL"/>
    <property type="match status" value="1"/>
</dbReference>
<keyword evidence="4" id="KW-1185">Reference proteome</keyword>
<feature type="transmembrane region" description="Helical" evidence="1">
    <location>
        <begin position="476"/>
        <end position="499"/>
    </location>
</feature>
<comment type="caution">
    <text evidence="3">The sequence shown here is derived from an EMBL/GenBank/DDBJ whole genome shotgun (WGS) entry which is preliminary data.</text>
</comment>
<keyword evidence="1" id="KW-1133">Transmembrane helix</keyword>
<feature type="domain" description="G" evidence="2">
    <location>
        <begin position="63"/>
        <end position="198"/>
    </location>
</feature>
<evidence type="ECO:0000259" key="2">
    <source>
        <dbReference type="Pfam" id="PF01926"/>
    </source>
</evidence>
<protein>
    <recommendedName>
        <fullName evidence="2">G domain-containing protein</fullName>
    </recommendedName>
</protein>
<gene>
    <name evidence="3" type="ORF">GCM10011509_13080</name>
</gene>
<dbReference type="CDD" id="cd11383">
    <property type="entry name" value="YfjP"/>
    <property type="match status" value="1"/>
</dbReference>
<dbReference type="InterPro" id="IPR005662">
    <property type="entry name" value="GTPase_Era-like"/>
</dbReference>